<dbReference type="AlphaFoldDB" id="A0A4Y7L3I7"/>
<organism evidence="1 2">
    <name type="scientific">Papaver somniferum</name>
    <name type="common">Opium poppy</name>
    <dbReference type="NCBI Taxonomy" id="3469"/>
    <lineage>
        <taxon>Eukaryota</taxon>
        <taxon>Viridiplantae</taxon>
        <taxon>Streptophyta</taxon>
        <taxon>Embryophyta</taxon>
        <taxon>Tracheophyta</taxon>
        <taxon>Spermatophyta</taxon>
        <taxon>Magnoliopsida</taxon>
        <taxon>Ranunculales</taxon>
        <taxon>Papaveraceae</taxon>
        <taxon>Papaveroideae</taxon>
        <taxon>Papaver</taxon>
    </lineage>
</organism>
<protein>
    <submittedName>
        <fullName evidence="1">Uncharacterized protein</fullName>
    </submittedName>
</protein>
<evidence type="ECO:0000313" key="1">
    <source>
        <dbReference type="EMBL" id="RZC79190.1"/>
    </source>
</evidence>
<dbReference type="EMBL" id="CM010723">
    <property type="protein sequence ID" value="RZC79190.1"/>
    <property type="molecule type" value="Genomic_DNA"/>
</dbReference>
<gene>
    <name evidence="1" type="ORF">C5167_003442</name>
</gene>
<keyword evidence="2" id="KW-1185">Reference proteome</keyword>
<dbReference type="Gramene" id="RZC79190">
    <property type="protein sequence ID" value="RZC79190"/>
    <property type="gene ID" value="C5167_003442"/>
</dbReference>
<name>A0A4Y7L3I7_PAPSO</name>
<sequence>MEVQIFEDSGDKGWMNEEDRFSDVYKKGNKVSEVYERNKAKGKHPSTSNVISDELEEVFGKKTKWWYSWLLISYVKEAS</sequence>
<proteinExistence type="predicted"/>
<reference evidence="1 2" key="1">
    <citation type="journal article" date="2018" name="Science">
        <title>The opium poppy genome and morphinan production.</title>
        <authorList>
            <person name="Guo L."/>
            <person name="Winzer T."/>
            <person name="Yang X."/>
            <person name="Li Y."/>
            <person name="Ning Z."/>
            <person name="He Z."/>
            <person name="Teodor R."/>
            <person name="Lu Y."/>
            <person name="Bowser T.A."/>
            <person name="Graham I.A."/>
            <person name="Ye K."/>
        </authorList>
    </citation>
    <scope>NUCLEOTIDE SEQUENCE [LARGE SCALE GENOMIC DNA]</scope>
    <source>
        <strain evidence="2">cv. HN1</strain>
        <tissue evidence="1">Leaves</tissue>
    </source>
</reference>
<accession>A0A4Y7L3I7</accession>
<evidence type="ECO:0000313" key="2">
    <source>
        <dbReference type="Proteomes" id="UP000316621"/>
    </source>
</evidence>
<dbReference type="Proteomes" id="UP000316621">
    <property type="component" value="Chromosome 9"/>
</dbReference>